<evidence type="ECO:0000256" key="1">
    <source>
        <dbReference type="ARBA" id="ARBA00023002"/>
    </source>
</evidence>
<gene>
    <name evidence="5" type="ORF">AB8U03_16325</name>
</gene>
<evidence type="ECO:0000256" key="3">
    <source>
        <dbReference type="RuleBase" id="RU003345"/>
    </source>
</evidence>
<dbReference type="InterPro" id="IPR016161">
    <property type="entry name" value="Ald_DH/histidinol_DH"/>
</dbReference>
<dbReference type="InterPro" id="IPR016163">
    <property type="entry name" value="Ald_DH_C"/>
</dbReference>
<accession>A0ABV4BSH2</accession>
<evidence type="ECO:0000256" key="2">
    <source>
        <dbReference type="PROSITE-ProRule" id="PRU10007"/>
    </source>
</evidence>
<proteinExistence type="inferred from homology"/>
<keyword evidence="6" id="KW-1185">Reference proteome</keyword>
<dbReference type="EMBL" id="JBGEWD010000023">
    <property type="protein sequence ID" value="MEY8001734.1"/>
    <property type="molecule type" value="Genomic_DNA"/>
</dbReference>
<evidence type="ECO:0000313" key="6">
    <source>
        <dbReference type="Proteomes" id="UP001564657"/>
    </source>
</evidence>
<dbReference type="InterPro" id="IPR029510">
    <property type="entry name" value="Ald_DH_CS_GLU"/>
</dbReference>
<feature type="domain" description="Aldehyde dehydrogenase" evidence="4">
    <location>
        <begin position="11"/>
        <end position="469"/>
    </location>
</feature>
<name>A0ABV4BSH2_9CLOT</name>
<dbReference type="SUPFAM" id="SSF53720">
    <property type="entry name" value="ALDH-like"/>
    <property type="match status" value="1"/>
</dbReference>
<dbReference type="Gene3D" id="3.40.309.10">
    <property type="entry name" value="Aldehyde Dehydrogenase, Chain A, domain 2"/>
    <property type="match status" value="1"/>
</dbReference>
<dbReference type="InterPro" id="IPR016162">
    <property type="entry name" value="Ald_DH_N"/>
</dbReference>
<evidence type="ECO:0000313" key="5">
    <source>
        <dbReference type="EMBL" id="MEY8001734.1"/>
    </source>
</evidence>
<sequence>MKMIINGEKVDSSDKKGIQVLNPATQEVIDTVPSATQEDIQKAIQVAQTGRKVWAQIPLYERSSILKKYVELLKENKLELSKLESSETGKIIKECEGELGTAAKIFTGFIERANHLCGEVMPDCQSECGKDIIFTRREPLGVIVCIIPFNYPVELFCHKVAPALVMGNSVIVKPATDNPLTVIRLVELLLKAGIPKNVVQVITGRGPVVGNHLIENPNVDAVSLTGSTEVGIEVAEKSAKYLHHVFLELGGNDAMIVMDDADIDFAVEEAMLGRISNTGQTCCATKRIVVNNKVKDEFIKKLIERLEKIKRGNPADHSTDIGCLISEKAAIDVEKQVKHTIDQGAKCVYGGTRNKAFFEPTVLVDVTLDMDVANDMEIFGPVIPIIGFDTEKEAVEIANAPIYGLQCGIVTNDIKTAINMAAKIEVGNVVINGTGNYRHIDMAFGGTKMTGIGREGVQYTLEEMSKVKSYVLKNILK</sequence>
<dbReference type="PANTHER" id="PTHR43353:SF5">
    <property type="entry name" value="SUCCINATE-SEMIALDEHYDE DEHYDROGENASE, MITOCHONDRIAL"/>
    <property type="match status" value="1"/>
</dbReference>
<comment type="caution">
    <text evidence="5">The sequence shown here is derived from an EMBL/GenBank/DDBJ whole genome shotgun (WGS) entry which is preliminary data.</text>
</comment>
<evidence type="ECO:0000259" key="4">
    <source>
        <dbReference type="Pfam" id="PF00171"/>
    </source>
</evidence>
<organism evidence="5 6">
    <name type="scientific">Clostridium moutaii</name>
    <dbReference type="NCBI Taxonomy" id="3240932"/>
    <lineage>
        <taxon>Bacteria</taxon>
        <taxon>Bacillati</taxon>
        <taxon>Bacillota</taxon>
        <taxon>Clostridia</taxon>
        <taxon>Eubacteriales</taxon>
        <taxon>Clostridiaceae</taxon>
        <taxon>Clostridium</taxon>
    </lineage>
</organism>
<dbReference type="Pfam" id="PF00171">
    <property type="entry name" value="Aldedh"/>
    <property type="match status" value="1"/>
</dbReference>
<keyword evidence="1 3" id="KW-0560">Oxidoreductase</keyword>
<comment type="similarity">
    <text evidence="3">Belongs to the aldehyde dehydrogenase family.</text>
</comment>
<protein>
    <submittedName>
        <fullName evidence="5">Aldehyde dehydrogenase</fullName>
    </submittedName>
</protein>
<dbReference type="PANTHER" id="PTHR43353">
    <property type="entry name" value="SUCCINATE-SEMIALDEHYDE DEHYDROGENASE, MITOCHONDRIAL"/>
    <property type="match status" value="1"/>
</dbReference>
<dbReference type="Proteomes" id="UP001564657">
    <property type="component" value="Unassembled WGS sequence"/>
</dbReference>
<reference evidence="5 6" key="1">
    <citation type="submission" date="2024-08" db="EMBL/GenBank/DDBJ databases">
        <title>Clostridium lapicellarii sp. nov., and Clostridium renhuaiense sp. nov., two species isolated from the mud in a fermentation cellar used for producing sauce-flavour Chinese liquors.</title>
        <authorList>
            <person name="Yang F."/>
            <person name="Wang H."/>
            <person name="Chen L.Q."/>
            <person name="Zhou N."/>
            <person name="Lu J.J."/>
            <person name="Pu X.X."/>
            <person name="Wan B."/>
            <person name="Wang L."/>
            <person name="Liu S.J."/>
        </authorList>
    </citation>
    <scope>NUCLEOTIDE SEQUENCE [LARGE SCALE GENOMIC DNA]</scope>
    <source>
        <strain evidence="5 6">MT-5</strain>
    </source>
</reference>
<dbReference type="InterPro" id="IPR050740">
    <property type="entry name" value="Aldehyde_DH_Superfamily"/>
</dbReference>
<dbReference type="PROSITE" id="PS00687">
    <property type="entry name" value="ALDEHYDE_DEHYDR_GLU"/>
    <property type="match status" value="1"/>
</dbReference>
<feature type="active site" evidence="2">
    <location>
        <position position="248"/>
    </location>
</feature>
<dbReference type="Gene3D" id="3.40.605.10">
    <property type="entry name" value="Aldehyde Dehydrogenase, Chain A, domain 1"/>
    <property type="match status" value="1"/>
</dbReference>
<dbReference type="InterPro" id="IPR015590">
    <property type="entry name" value="Aldehyde_DH_dom"/>
</dbReference>
<dbReference type="RefSeq" id="WP_369705623.1">
    <property type="nucleotide sequence ID" value="NZ_JBGEWD010000023.1"/>
</dbReference>